<protein>
    <submittedName>
        <fullName evidence="2">Uncharacterized protein</fullName>
    </submittedName>
</protein>
<comment type="caution">
    <text evidence="2">The sequence shown here is derived from an EMBL/GenBank/DDBJ whole genome shotgun (WGS) entry which is preliminary data.</text>
</comment>
<dbReference type="Proteomes" id="UP000077521">
    <property type="component" value="Unassembled WGS sequence"/>
</dbReference>
<dbReference type="AlphaFoldDB" id="A0A8T8SDK1"/>
<evidence type="ECO:0000313" key="3">
    <source>
        <dbReference type="Proteomes" id="UP000077521"/>
    </source>
</evidence>
<gene>
    <name evidence="2" type="ORF">A4X13_0g8665</name>
</gene>
<sequence length="156" mass="17057">MPFSRSGETRVDKTHGDGMGQQGRKTEEYSVEMTDRALPAKGPDGTSIRMVKSQGVKMDGKVRETTVTTQARARQRQDGQSSAEGAGREDETCNTSEPANYPIVASFPQALGQEGEWTASMRNPLKGRDRRQATADAGPRPTAYETVSRASTTWHH</sequence>
<reference evidence="2" key="1">
    <citation type="submission" date="2016-04" db="EMBL/GenBank/DDBJ databases">
        <authorList>
            <person name="Nguyen H.D."/>
            <person name="Samba Siva P."/>
            <person name="Cullis J."/>
            <person name="Levesque C.A."/>
            <person name="Hambleton S."/>
        </authorList>
    </citation>
    <scope>NUCLEOTIDE SEQUENCE</scope>
    <source>
        <strain evidence="2">DAOMC 236416</strain>
    </source>
</reference>
<name>A0A8T8SDK1_9BASI</name>
<evidence type="ECO:0000313" key="2">
    <source>
        <dbReference type="EMBL" id="KAE8237711.1"/>
    </source>
</evidence>
<dbReference type="EMBL" id="LWDF02001663">
    <property type="protein sequence ID" value="KAE8237711.1"/>
    <property type="molecule type" value="Genomic_DNA"/>
</dbReference>
<evidence type="ECO:0000256" key="1">
    <source>
        <dbReference type="SAM" id="MobiDB-lite"/>
    </source>
</evidence>
<proteinExistence type="predicted"/>
<keyword evidence="3" id="KW-1185">Reference proteome</keyword>
<organism evidence="2 3">
    <name type="scientific">Tilletia indica</name>
    <dbReference type="NCBI Taxonomy" id="43049"/>
    <lineage>
        <taxon>Eukaryota</taxon>
        <taxon>Fungi</taxon>
        <taxon>Dikarya</taxon>
        <taxon>Basidiomycota</taxon>
        <taxon>Ustilaginomycotina</taxon>
        <taxon>Exobasidiomycetes</taxon>
        <taxon>Tilletiales</taxon>
        <taxon>Tilletiaceae</taxon>
        <taxon>Tilletia</taxon>
    </lineage>
</organism>
<reference evidence="2" key="2">
    <citation type="journal article" date="2019" name="IMA Fungus">
        <title>Genome sequencing and comparison of five Tilletia species to identify candidate genes for the detection of regulated species infecting wheat.</title>
        <authorList>
            <person name="Nguyen H.D.T."/>
            <person name="Sultana T."/>
            <person name="Kesanakurti P."/>
            <person name="Hambleton S."/>
        </authorList>
    </citation>
    <scope>NUCLEOTIDE SEQUENCE</scope>
    <source>
        <strain evidence="2">DAOMC 236416</strain>
    </source>
</reference>
<feature type="compositionally biased region" description="Basic and acidic residues" evidence="1">
    <location>
        <begin position="7"/>
        <end position="16"/>
    </location>
</feature>
<accession>A0A8T8SDK1</accession>
<feature type="region of interest" description="Disordered" evidence="1">
    <location>
        <begin position="1"/>
        <end position="156"/>
    </location>
</feature>